<proteinExistence type="predicted"/>
<feature type="transmembrane region" description="Helical" evidence="1">
    <location>
        <begin position="33"/>
        <end position="54"/>
    </location>
</feature>
<dbReference type="EMBL" id="JAUKTV010000002">
    <property type="protein sequence ID" value="KAK0744365.1"/>
    <property type="molecule type" value="Genomic_DNA"/>
</dbReference>
<evidence type="ECO:0000313" key="2">
    <source>
        <dbReference type="EMBL" id="KAK0744365.1"/>
    </source>
</evidence>
<feature type="non-terminal residue" evidence="2">
    <location>
        <position position="71"/>
    </location>
</feature>
<reference evidence="2" key="1">
    <citation type="submission" date="2023-06" db="EMBL/GenBank/DDBJ databases">
        <title>Genome-scale phylogeny and comparative genomics of the fungal order Sordariales.</title>
        <authorList>
            <consortium name="Lawrence Berkeley National Laboratory"/>
            <person name="Hensen N."/>
            <person name="Bonometti L."/>
            <person name="Westerberg I."/>
            <person name="Brannstrom I.O."/>
            <person name="Guillou S."/>
            <person name="Cros-Aarteil S."/>
            <person name="Calhoun S."/>
            <person name="Haridas S."/>
            <person name="Kuo A."/>
            <person name="Mondo S."/>
            <person name="Pangilinan J."/>
            <person name="Riley R."/>
            <person name="Labutti K."/>
            <person name="Andreopoulos B."/>
            <person name="Lipzen A."/>
            <person name="Chen C."/>
            <person name="Yanf M."/>
            <person name="Daum C."/>
            <person name="Ng V."/>
            <person name="Clum A."/>
            <person name="Steindorff A."/>
            <person name="Ohm R."/>
            <person name="Martin F."/>
            <person name="Silar P."/>
            <person name="Natvig D."/>
            <person name="Lalanne C."/>
            <person name="Gautier V."/>
            <person name="Ament-Velasquez S.L."/>
            <person name="Kruys A."/>
            <person name="Hutchinson M.I."/>
            <person name="Powell A.J."/>
            <person name="Barry K."/>
            <person name="Miller A.N."/>
            <person name="Grigoriev I.V."/>
            <person name="Debuchy R."/>
            <person name="Gladieux P."/>
            <person name="Thoren M.H."/>
            <person name="Johannesson H."/>
        </authorList>
    </citation>
    <scope>NUCLEOTIDE SEQUENCE</scope>
    <source>
        <strain evidence="2">CBS 540.89</strain>
    </source>
</reference>
<keyword evidence="1" id="KW-0812">Transmembrane</keyword>
<gene>
    <name evidence="2" type="ORF">B0T21DRAFT_273424</name>
</gene>
<keyword evidence="1" id="KW-1133">Transmembrane helix</keyword>
<evidence type="ECO:0000256" key="1">
    <source>
        <dbReference type="SAM" id="Phobius"/>
    </source>
</evidence>
<name>A0AA40ES23_9PEZI</name>
<accession>A0AA40ES23</accession>
<keyword evidence="1" id="KW-0472">Membrane</keyword>
<organism evidence="2 3">
    <name type="scientific">Apiosordaria backusii</name>
    <dbReference type="NCBI Taxonomy" id="314023"/>
    <lineage>
        <taxon>Eukaryota</taxon>
        <taxon>Fungi</taxon>
        <taxon>Dikarya</taxon>
        <taxon>Ascomycota</taxon>
        <taxon>Pezizomycotina</taxon>
        <taxon>Sordariomycetes</taxon>
        <taxon>Sordariomycetidae</taxon>
        <taxon>Sordariales</taxon>
        <taxon>Lasiosphaeriaceae</taxon>
        <taxon>Apiosordaria</taxon>
    </lineage>
</organism>
<dbReference type="Proteomes" id="UP001172159">
    <property type="component" value="Unassembled WGS sequence"/>
</dbReference>
<feature type="non-terminal residue" evidence="2">
    <location>
        <position position="1"/>
    </location>
</feature>
<dbReference type="AlphaFoldDB" id="A0AA40ES23"/>
<protein>
    <submittedName>
        <fullName evidence="2">Uncharacterized protein</fullName>
    </submittedName>
</protein>
<comment type="caution">
    <text evidence="2">The sequence shown here is derived from an EMBL/GenBank/DDBJ whole genome shotgun (WGS) entry which is preliminary data.</text>
</comment>
<keyword evidence="3" id="KW-1185">Reference proteome</keyword>
<sequence>DDFSNNLAIDLALLIALLGEASTKQYLSECVSFADIVIFAVAPIGAITAVVSAIRVRGTPSLRGFIGRAQE</sequence>
<evidence type="ECO:0000313" key="3">
    <source>
        <dbReference type="Proteomes" id="UP001172159"/>
    </source>
</evidence>